<dbReference type="RefSeq" id="XP_047776371.1">
    <property type="nucleotide sequence ID" value="XM_047927725.1"/>
</dbReference>
<evidence type="ECO:0000313" key="4">
    <source>
        <dbReference type="Proteomes" id="UP000814176"/>
    </source>
</evidence>
<name>A0ABQ8K8N0_9APHY</name>
<keyword evidence="4" id="KW-1185">Reference proteome</keyword>
<sequence length="1058" mass="115013">MSRFGSMHDEEDEILDGDNGGAFVVRRESDEDGNVHSDSPRTALLSAIDQSRDSLSIADRNSLRRPSRRERERRRSSTYRELLKLLVSEDAEAKQSRRTLEVALERLQTENQRAQLAEQRALEMAARFKQVNDARIVAQREADRLSQELRLYRDQLDVAQKELLKGQDLMRDLEAQRDDAEAVAARARSTARRLREQQLVTLAREDGRRMGYQEGLRRGYEEVGVTPPSRIDARVPPGRAMQGEYDDDGDDTGRITPPGQYTSGVLNLPSPPTGAPPIPPSDVDTLDDPGPSRRRQNGDYANTGAQGSRFMENMTPATMASIPLPDRRQSSGPQSWPPPPSRDIDEEGFPRPIPIRTASPAPHHPDYSIPPDNYVPSVDSDNYISLPPPHELARAPPAIGQVDDPSRGPPDSRSGPSQSTSRDYAYRRPASPRSMTESLPSTNMTISDFDLVSAPRTRPSTRERGPILSAIPEAEFSPPSSDARARGGAMPEPVTFPVPSSRPESGYMGSDAGRRPSSRHSRRDDVSAAGSSRRRKPPPIQDEAPENVRHSNASVAEWLEKQSSPEHEHRASPIPDQRSRYRQPYVTDVTEEDRLPSPYERPPSSATGSATRHHRSRSGSLNRPFVPPPLPLDDDRRGASPDDSIEISIQLPSGTASQTSPAHPLESGKLAPDGSVRRSRTPQQHFVIPPIPMPTSPMMRDAPSMSTLQSMPQMPSGFMPMGAPPVVYNQSMPPAAYNQSMPPSAAYSSPRASHRRFYSQPELEEGPVVPMMPSNSSSGSKARPARGPAPALTRASSRASGSVSYDAPGSRSRTPNIQPPTHPSADYVAAPSRPYTPTQPQHIPPPSSPRMRMIPPPAPATQIYPDGSRWSPRPNDAPLPIPGPSEPKYIPAPSSPRMVPPPVPGASIYSGGSRWSPKPGNMQLPGATFSPRSSTSRLSLAGGNGHQRSLSLNAGLTPATTSRPLSFKGAVPELRRVPSASSVGSAQSRHSGYSHFNPNSYKDVAYLASSENLRAAAAGQSPGTWANTRQNVSVQMGPGDPHVRSSSALSYVSSSRVG</sequence>
<dbReference type="GeneID" id="72008457"/>
<accession>A0ABQ8K8N0</accession>
<feature type="region of interest" description="Disordered" evidence="2">
    <location>
        <begin position="224"/>
        <end position="717"/>
    </location>
</feature>
<feature type="compositionally biased region" description="Low complexity" evidence="2">
    <location>
        <begin position="740"/>
        <end position="751"/>
    </location>
</feature>
<feature type="compositionally biased region" description="Basic and acidic residues" evidence="2">
    <location>
        <begin position="25"/>
        <end position="39"/>
    </location>
</feature>
<evidence type="ECO:0000256" key="2">
    <source>
        <dbReference type="SAM" id="MobiDB-lite"/>
    </source>
</evidence>
<feature type="compositionally biased region" description="Pro residues" evidence="2">
    <location>
        <begin position="842"/>
        <end position="859"/>
    </location>
</feature>
<keyword evidence="1" id="KW-0175">Coiled coil</keyword>
<feature type="coiled-coil region" evidence="1">
    <location>
        <begin position="90"/>
        <end position="197"/>
    </location>
</feature>
<feature type="compositionally biased region" description="Low complexity" evidence="2">
    <location>
        <begin position="766"/>
        <end position="780"/>
    </location>
</feature>
<feature type="compositionally biased region" description="Polar residues" evidence="2">
    <location>
        <begin position="650"/>
        <end position="661"/>
    </location>
</feature>
<feature type="compositionally biased region" description="Pro residues" evidence="2">
    <location>
        <begin position="269"/>
        <end position="280"/>
    </location>
</feature>
<feature type="compositionally biased region" description="Low complexity" evidence="2">
    <location>
        <begin position="1045"/>
        <end position="1058"/>
    </location>
</feature>
<gene>
    <name evidence="3" type="ORF">C8Q71DRAFT_859930</name>
</gene>
<organism evidence="3 4">
    <name type="scientific">Rhodofomes roseus</name>
    <dbReference type="NCBI Taxonomy" id="34475"/>
    <lineage>
        <taxon>Eukaryota</taxon>
        <taxon>Fungi</taxon>
        <taxon>Dikarya</taxon>
        <taxon>Basidiomycota</taxon>
        <taxon>Agaricomycotina</taxon>
        <taxon>Agaricomycetes</taxon>
        <taxon>Polyporales</taxon>
        <taxon>Rhodofomes</taxon>
    </lineage>
</organism>
<protein>
    <submittedName>
        <fullName evidence="3">Uncharacterized protein</fullName>
    </submittedName>
</protein>
<feature type="region of interest" description="Disordered" evidence="2">
    <location>
        <begin position="1"/>
        <end position="76"/>
    </location>
</feature>
<feature type="compositionally biased region" description="Basic and acidic residues" evidence="2">
    <location>
        <begin position="558"/>
        <end position="571"/>
    </location>
</feature>
<feature type="compositionally biased region" description="Polar residues" evidence="2">
    <location>
        <begin position="433"/>
        <end position="446"/>
    </location>
</feature>
<reference evidence="3 4" key="1">
    <citation type="journal article" date="2021" name="Environ. Microbiol.">
        <title>Gene family expansions and transcriptome signatures uncover fungal adaptations to wood decay.</title>
        <authorList>
            <person name="Hage H."/>
            <person name="Miyauchi S."/>
            <person name="Viragh M."/>
            <person name="Drula E."/>
            <person name="Min B."/>
            <person name="Chaduli D."/>
            <person name="Navarro D."/>
            <person name="Favel A."/>
            <person name="Norest M."/>
            <person name="Lesage-Meessen L."/>
            <person name="Balint B."/>
            <person name="Merenyi Z."/>
            <person name="de Eugenio L."/>
            <person name="Morin E."/>
            <person name="Martinez A.T."/>
            <person name="Baldrian P."/>
            <person name="Stursova M."/>
            <person name="Martinez M.J."/>
            <person name="Novotny C."/>
            <person name="Magnuson J.K."/>
            <person name="Spatafora J.W."/>
            <person name="Maurice S."/>
            <person name="Pangilinan J."/>
            <person name="Andreopoulos W."/>
            <person name="LaButti K."/>
            <person name="Hundley H."/>
            <person name="Na H."/>
            <person name="Kuo A."/>
            <person name="Barry K."/>
            <person name="Lipzen A."/>
            <person name="Henrissat B."/>
            <person name="Riley R."/>
            <person name="Ahrendt S."/>
            <person name="Nagy L.G."/>
            <person name="Grigoriev I.V."/>
            <person name="Martin F."/>
            <person name="Rosso M.N."/>
        </authorList>
    </citation>
    <scope>NUCLEOTIDE SEQUENCE [LARGE SCALE GENOMIC DNA]</scope>
    <source>
        <strain evidence="3 4">CIRM-BRFM 1785</strain>
    </source>
</reference>
<evidence type="ECO:0000313" key="3">
    <source>
        <dbReference type="EMBL" id="KAH9833655.1"/>
    </source>
</evidence>
<feature type="region of interest" description="Disordered" evidence="2">
    <location>
        <begin position="1031"/>
        <end position="1058"/>
    </location>
</feature>
<dbReference type="Proteomes" id="UP000814176">
    <property type="component" value="Unassembled WGS sequence"/>
</dbReference>
<comment type="caution">
    <text evidence="3">The sequence shown here is derived from an EMBL/GenBank/DDBJ whole genome shotgun (WGS) entry which is preliminary data.</text>
</comment>
<feature type="compositionally biased region" description="Polar residues" evidence="2">
    <location>
        <begin position="794"/>
        <end position="803"/>
    </location>
</feature>
<proteinExistence type="predicted"/>
<evidence type="ECO:0000256" key="1">
    <source>
        <dbReference type="SAM" id="Coils"/>
    </source>
</evidence>
<feature type="compositionally biased region" description="Polar residues" evidence="2">
    <location>
        <begin position="704"/>
        <end position="713"/>
    </location>
</feature>
<feature type="compositionally biased region" description="Pro residues" evidence="2">
    <location>
        <begin position="875"/>
        <end position="885"/>
    </location>
</feature>
<feature type="region of interest" description="Disordered" evidence="2">
    <location>
        <begin position="735"/>
        <end position="946"/>
    </location>
</feature>
<dbReference type="EMBL" id="JADCUA010000017">
    <property type="protein sequence ID" value="KAH9833655.1"/>
    <property type="molecule type" value="Genomic_DNA"/>
</dbReference>